<dbReference type="InterPro" id="IPR037250">
    <property type="entry name" value="NEAT_dom_sf"/>
</dbReference>
<gene>
    <name evidence="3" type="ORF">DXH47_06775</name>
</gene>
<comment type="caution">
    <text evidence="3">The sequence shown here is derived from an EMBL/GenBank/DDBJ whole genome shotgun (WGS) entry which is preliminary data.</text>
</comment>
<dbReference type="CDD" id="cd06920">
    <property type="entry name" value="NEAT"/>
    <property type="match status" value="1"/>
</dbReference>
<dbReference type="SUPFAM" id="SSF158911">
    <property type="entry name" value="NEAT domain-like"/>
    <property type="match status" value="1"/>
</dbReference>
<proteinExistence type="predicted"/>
<dbReference type="GO" id="GO:0030313">
    <property type="term" value="C:cell envelope"/>
    <property type="evidence" value="ECO:0007669"/>
    <property type="project" value="UniProtKB-SubCell"/>
</dbReference>
<sequence>MKAKWLLAAAIVALSTLGLATTAQAKSVTYSALTYGTNKTSMASKYFVRPAKVTVKNGKYYVTMRLKTANALGKYPVKVLKANGQTPQNLKKVHQSGSYNLYYSFTATASQMKNKITAKLAINVLHVYKAKHNISFKFKQSQLPSLKKQKHTSQAAVATATTSSSSAKKAQALLPAIPNPLLAAV</sequence>
<dbReference type="Proteomes" id="UP000290602">
    <property type="component" value="Unassembled WGS sequence"/>
</dbReference>
<evidence type="ECO:0000313" key="4">
    <source>
        <dbReference type="Proteomes" id="UP000290602"/>
    </source>
</evidence>
<dbReference type="RefSeq" id="WP_129032601.1">
    <property type="nucleotide sequence ID" value="NZ_CP059603.1"/>
</dbReference>
<dbReference type="Pfam" id="PF05031">
    <property type="entry name" value="NEAT"/>
    <property type="match status" value="1"/>
</dbReference>
<dbReference type="EMBL" id="QXIL01000011">
    <property type="protein sequence ID" value="RXI78463.1"/>
    <property type="molecule type" value="Genomic_DNA"/>
</dbReference>
<keyword evidence="4" id="KW-1185">Reference proteome</keyword>
<evidence type="ECO:0000256" key="2">
    <source>
        <dbReference type="ARBA" id="ARBA00022729"/>
    </source>
</evidence>
<evidence type="ECO:0000313" key="3">
    <source>
        <dbReference type="EMBL" id="RXI78463.1"/>
    </source>
</evidence>
<dbReference type="OrthoDB" id="2329522at2"/>
<name>A0A4Q0VH43_9LACO</name>
<evidence type="ECO:0000256" key="1">
    <source>
        <dbReference type="ARBA" id="ARBA00004196"/>
    </source>
</evidence>
<comment type="subcellular location">
    <subcellularLocation>
        <location evidence="1">Cell envelope</location>
    </subcellularLocation>
</comment>
<dbReference type="InterPro" id="IPR006635">
    <property type="entry name" value="NEAT_dom"/>
</dbReference>
<accession>A0A4Q0VH43</accession>
<reference evidence="3 4" key="1">
    <citation type="submission" date="2018-08" db="EMBL/GenBank/DDBJ databases">
        <title>Lactobacillus suantsai sp. nov., isolated from traditional fermented suan-tsai in Taiwan.</title>
        <authorList>
            <person name="Huang C.-H."/>
        </authorList>
    </citation>
    <scope>NUCLEOTIDE SEQUENCE [LARGE SCALE GENOMIC DNA]</scope>
    <source>
        <strain evidence="3 4">BCRC 12945</strain>
    </source>
</reference>
<dbReference type="AlphaFoldDB" id="A0A4Q0VH43"/>
<organism evidence="3 4">
    <name type="scientific">Levilactobacillus suantsaii</name>
    <dbReference type="NCBI Taxonomy" id="2292255"/>
    <lineage>
        <taxon>Bacteria</taxon>
        <taxon>Bacillati</taxon>
        <taxon>Bacillota</taxon>
        <taxon>Bacilli</taxon>
        <taxon>Lactobacillales</taxon>
        <taxon>Lactobacillaceae</taxon>
        <taxon>Levilactobacillus</taxon>
    </lineage>
</organism>
<protein>
    <submittedName>
        <fullName evidence="3">Uncharacterized protein</fullName>
    </submittedName>
</protein>
<keyword evidence="2" id="KW-0732">Signal</keyword>
<dbReference type="Gene3D" id="2.60.40.1850">
    <property type="match status" value="1"/>
</dbReference>
<dbReference type="PROSITE" id="PS50978">
    <property type="entry name" value="NEAT"/>
    <property type="match status" value="1"/>
</dbReference>